<feature type="transmembrane region" description="Helical" evidence="12">
    <location>
        <begin position="198"/>
        <end position="219"/>
    </location>
</feature>
<keyword evidence="15" id="KW-1185">Reference proteome</keyword>
<dbReference type="EMBL" id="NDIQ01000001">
    <property type="protein sequence ID" value="PRT53963.1"/>
    <property type="molecule type" value="Genomic_DNA"/>
</dbReference>
<feature type="transmembrane region" description="Helical" evidence="12">
    <location>
        <begin position="165"/>
        <end position="186"/>
    </location>
</feature>
<dbReference type="SUPFAM" id="SSF52343">
    <property type="entry name" value="Ferredoxin reductase-like, C-terminal NADP-linked domain"/>
    <property type="match status" value="1"/>
</dbReference>
<comment type="similarity">
    <text evidence="2">Belongs to the ferric reductase (FRE) family.</text>
</comment>
<dbReference type="GO" id="GO:0000293">
    <property type="term" value="F:ferric-chelate reductase activity"/>
    <property type="evidence" value="ECO:0007669"/>
    <property type="project" value="UniProtKB-ARBA"/>
</dbReference>
<evidence type="ECO:0000313" key="15">
    <source>
        <dbReference type="Proteomes" id="UP000238350"/>
    </source>
</evidence>
<dbReference type="InterPro" id="IPR013121">
    <property type="entry name" value="Fe_red_NAD-bd_6"/>
</dbReference>
<feature type="transmembrane region" description="Helical" evidence="12">
    <location>
        <begin position="52"/>
        <end position="79"/>
    </location>
</feature>
<keyword evidence="3" id="KW-0813">Transport</keyword>
<dbReference type="SFLD" id="SFLDS00052">
    <property type="entry name" value="Ferric_Reductase_Domain"/>
    <property type="match status" value="1"/>
</dbReference>
<dbReference type="Proteomes" id="UP000238350">
    <property type="component" value="Unassembled WGS sequence"/>
</dbReference>
<evidence type="ECO:0000313" key="14">
    <source>
        <dbReference type="EMBL" id="PRT53963.1"/>
    </source>
</evidence>
<dbReference type="InterPro" id="IPR039261">
    <property type="entry name" value="FNR_nucleotide-bd"/>
</dbReference>
<name>A0A2T0FG40_9ASCO</name>
<dbReference type="Pfam" id="PF01794">
    <property type="entry name" value="Ferric_reduct"/>
    <property type="match status" value="1"/>
</dbReference>
<dbReference type="Pfam" id="PF08030">
    <property type="entry name" value="NAD_binding_6"/>
    <property type="match status" value="1"/>
</dbReference>
<dbReference type="AlphaFoldDB" id="A0A2T0FG40"/>
<dbReference type="GO" id="GO:0005886">
    <property type="term" value="C:plasma membrane"/>
    <property type="evidence" value="ECO:0007669"/>
    <property type="project" value="TreeGrafter"/>
</dbReference>
<evidence type="ECO:0000256" key="10">
    <source>
        <dbReference type="ARBA" id="ARBA00023065"/>
    </source>
</evidence>
<evidence type="ECO:0000256" key="11">
    <source>
        <dbReference type="ARBA" id="ARBA00023136"/>
    </source>
</evidence>
<dbReference type="InterPro" id="IPR017927">
    <property type="entry name" value="FAD-bd_FR_type"/>
</dbReference>
<dbReference type="CDD" id="cd06186">
    <property type="entry name" value="NOX_Duox_like_FAD_NADP"/>
    <property type="match status" value="1"/>
</dbReference>
<dbReference type="PANTHER" id="PTHR32361">
    <property type="entry name" value="FERRIC/CUPRIC REDUCTASE TRANSMEMBRANE COMPONENT"/>
    <property type="match status" value="1"/>
</dbReference>
<keyword evidence="9" id="KW-0560">Oxidoreductase</keyword>
<evidence type="ECO:0000256" key="2">
    <source>
        <dbReference type="ARBA" id="ARBA00006278"/>
    </source>
</evidence>
<evidence type="ECO:0000256" key="5">
    <source>
        <dbReference type="ARBA" id="ARBA00022692"/>
    </source>
</evidence>
<dbReference type="GO" id="GO:0006879">
    <property type="term" value="P:intracellular iron ion homeostasis"/>
    <property type="evidence" value="ECO:0007669"/>
    <property type="project" value="TreeGrafter"/>
</dbReference>
<feature type="domain" description="FAD-binding FR-type" evidence="13">
    <location>
        <begin position="264"/>
        <end position="395"/>
    </location>
</feature>
<dbReference type="OrthoDB" id="10006946at2759"/>
<dbReference type="InterPro" id="IPR051410">
    <property type="entry name" value="Ferric/Cupric_Reductase"/>
</dbReference>
<dbReference type="STRING" id="45607.A0A2T0FG40"/>
<keyword evidence="5 12" id="KW-0812">Transmembrane</keyword>
<dbReference type="RefSeq" id="XP_024663909.1">
    <property type="nucleotide sequence ID" value="XM_024808141.1"/>
</dbReference>
<accession>A0A2T0FG40</accession>
<dbReference type="PANTHER" id="PTHR32361:SF28">
    <property type="entry name" value="FRP1P"/>
    <property type="match status" value="1"/>
</dbReference>
<dbReference type="Gene3D" id="3.40.50.80">
    <property type="entry name" value="Nucleotide-binding domain of ferredoxin-NADP reductase (FNR) module"/>
    <property type="match status" value="1"/>
</dbReference>
<comment type="subcellular location">
    <subcellularLocation>
        <location evidence="1">Membrane</location>
        <topology evidence="1">Multi-pass membrane protein</topology>
    </subcellularLocation>
</comment>
<dbReference type="SFLD" id="SFLDF00463">
    <property type="entry name" value="AIM14"/>
    <property type="match status" value="1"/>
</dbReference>
<feature type="transmembrane region" description="Helical" evidence="12">
    <location>
        <begin position="254"/>
        <end position="271"/>
    </location>
</feature>
<evidence type="ECO:0000256" key="6">
    <source>
        <dbReference type="ARBA" id="ARBA00022827"/>
    </source>
</evidence>
<dbReference type="InterPro" id="IPR013130">
    <property type="entry name" value="Fe3_Rdtase_TM_dom"/>
</dbReference>
<comment type="caution">
    <text evidence="14">The sequence shown here is derived from an EMBL/GenBank/DDBJ whole genome shotgun (WGS) entry which is preliminary data.</text>
</comment>
<dbReference type="InterPro" id="IPR013112">
    <property type="entry name" value="FAD-bd_8"/>
</dbReference>
<dbReference type="PROSITE" id="PS51384">
    <property type="entry name" value="FAD_FR"/>
    <property type="match status" value="1"/>
</dbReference>
<dbReference type="SFLD" id="SFLDG01168">
    <property type="entry name" value="Ferric_reductase_subgroup_(FRE"/>
    <property type="match status" value="1"/>
</dbReference>
<keyword evidence="10" id="KW-0406">Ion transport</keyword>
<sequence>MAPAQLPLKSTTFSTLPRFVMPMADWTKDLCDHHMPAPLCEKLVRRAVTAKWGLVSASTAAGVIMFVALLNTVLAPAAVRPKPPGAGHRRSRRPLVASWMKLVMAVWVGAIAYFVVVQTDMRLDYFIKRLGRIAMSLLPPLYFLTLRPSPLPRTLYLQVLPLHRWLSVVVLILSCLHAFAYSYYYYLNGVLLDKLKNLNNFLGIVALALYLLAGLTSWLRFKKYNLFYFVHVVNAWGSLYLLQRHSRPRSNGYLAACLAILVGQVIFRVYYTANSRIRVQYVTNTLMLVTIPKAQLPQRFWAWSPGSHVRLSGPIYNPVNWFKSSHPYTIASLPDESDVKLVVRKGNFPLKLRHDYSIFGPHTALPKFLTQQLNQGKIKRVLFVAGGSGIAFSAPVFRYFRVHGVELRMVWAIRNPYDVKVLKLLQLQDEVARGSIEIFYTGAQAMDEAEDIFELDIFDGCADPITASATDDPHRRFRDPLVRQCAPHMMHARPHLDLRLKSWLYGLAADDEDCCCADRLIEVNEQSREGALVIATGNPLLVKDAELWARRAGVCFFQEEFSM</sequence>
<evidence type="ECO:0000256" key="8">
    <source>
        <dbReference type="ARBA" id="ARBA00022989"/>
    </source>
</evidence>
<dbReference type="Pfam" id="PF08022">
    <property type="entry name" value="FAD_binding_8"/>
    <property type="match status" value="1"/>
</dbReference>
<keyword evidence="11 12" id="KW-0472">Membrane</keyword>
<evidence type="ECO:0000256" key="1">
    <source>
        <dbReference type="ARBA" id="ARBA00004141"/>
    </source>
</evidence>
<feature type="transmembrane region" description="Helical" evidence="12">
    <location>
        <begin position="99"/>
        <end position="117"/>
    </location>
</feature>
<evidence type="ECO:0000256" key="3">
    <source>
        <dbReference type="ARBA" id="ARBA00022448"/>
    </source>
</evidence>
<evidence type="ECO:0000259" key="13">
    <source>
        <dbReference type="PROSITE" id="PS51384"/>
    </source>
</evidence>
<evidence type="ECO:0000256" key="7">
    <source>
        <dbReference type="ARBA" id="ARBA00022982"/>
    </source>
</evidence>
<keyword evidence="7" id="KW-0249">Electron transport</keyword>
<evidence type="ECO:0000256" key="4">
    <source>
        <dbReference type="ARBA" id="ARBA00022630"/>
    </source>
</evidence>
<feature type="transmembrane region" description="Helical" evidence="12">
    <location>
        <begin position="129"/>
        <end position="145"/>
    </location>
</feature>
<keyword evidence="4" id="KW-0285">Flavoprotein</keyword>
<keyword evidence="8 12" id="KW-1133">Transmembrane helix</keyword>
<dbReference type="GeneID" id="36515332"/>
<dbReference type="GO" id="GO:0006826">
    <property type="term" value="P:iron ion transport"/>
    <property type="evidence" value="ECO:0007669"/>
    <property type="project" value="TreeGrafter"/>
</dbReference>
<protein>
    <submittedName>
        <fullName evidence="14">Putative ferric reductase transmembrane component 8</fullName>
    </submittedName>
</protein>
<evidence type="ECO:0000256" key="9">
    <source>
        <dbReference type="ARBA" id="ARBA00023002"/>
    </source>
</evidence>
<keyword evidence="6" id="KW-0274">FAD</keyword>
<organism evidence="14 15">
    <name type="scientific">Wickerhamiella sorbophila</name>
    <dbReference type="NCBI Taxonomy" id="45607"/>
    <lineage>
        <taxon>Eukaryota</taxon>
        <taxon>Fungi</taxon>
        <taxon>Dikarya</taxon>
        <taxon>Ascomycota</taxon>
        <taxon>Saccharomycotina</taxon>
        <taxon>Dipodascomycetes</taxon>
        <taxon>Dipodascales</taxon>
        <taxon>Trichomonascaceae</taxon>
        <taxon>Wickerhamiella</taxon>
    </lineage>
</organism>
<reference evidence="14 15" key="1">
    <citation type="submission" date="2017-04" db="EMBL/GenBank/DDBJ databases">
        <title>Genome sequencing of [Candida] sorbophila.</title>
        <authorList>
            <person name="Ahn J.O."/>
        </authorList>
    </citation>
    <scope>NUCLEOTIDE SEQUENCE [LARGE SCALE GENOMIC DNA]</scope>
    <source>
        <strain evidence="14 15">DS02</strain>
    </source>
</reference>
<dbReference type="GO" id="GO:0015677">
    <property type="term" value="P:copper ion import"/>
    <property type="evidence" value="ECO:0007669"/>
    <property type="project" value="TreeGrafter"/>
</dbReference>
<evidence type="ECO:0000256" key="12">
    <source>
        <dbReference type="SAM" id="Phobius"/>
    </source>
</evidence>
<gene>
    <name evidence="14" type="ORF">B9G98_01583</name>
</gene>
<proteinExistence type="inferred from homology"/>